<gene>
    <name evidence="4" type="ORF">HW115_19500</name>
</gene>
<dbReference type="CDD" id="cd04301">
    <property type="entry name" value="NAT_SF"/>
    <property type="match status" value="1"/>
</dbReference>
<accession>A0A851GU07</accession>
<name>A0A851GU07_9BACT</name>
<protein>
    <submittedName>
        <fullName evidence="4">GNAT family N-acetyltransferase</fullName>
    </submittedName>
</protein>
<comment type="caution">
    <text evidence="4">The sequence shown here is derived from an EMBL/GenBank/DDBJ whole genome shotgun (WGS) entry which is preliminary data.</text>
</comment>
<dbReference type="AlphaFoldDB" id="A0A851GU07"/>
<proteinExistence type="predicted"/>
<dbReference type="InterPro" id="IPR016181">
    <property type="entry name" value="Acyl_CoA_acyltransferase"/>
</dbReference>
<dbReference type="Gene3D" id="3.40.630.30">
    <property type="match status" value="1"/>
</dbReference>
<dbReference type="PANTHER" id="PTHR43800:SF1">
    <property type="entry name" value="PEPTIDYL-LYSINE N-ACETYLTRANSFERASE YJAB"/>
    <property type="match status" value="1"/>
</dbReference>
<dbReference type="SUPFAM" id="SSF55729">
    <property type="entry name" value="Acyl-CoA N-acyltransferases (Nat)"/>
    <property type="match status" value="1"/>
</dbReference>
<evidence type="ECO:0000313" key="5">
    <source>
        <dbReference type="Proteomes" id="UP000557872"/>
    </source>
</evidence>
<dbReference type="Proteomes" id="UP000557872">
    <property type="component" value="Unassembled WGS sequence"/>
</dbReference>
<sequence length="156" mass="17768">MIRKIQPKDITRIADIWLESSIIAHDFISAEFWRSNYDVMVNELLPKSHGYVFVIDAETVGFVVDTEGFIDAFFVDPKNQGIGIGASLMRHIQQEHSKISLCVYKDNELAKRFYQSHGFVVTGENTCSHTGCPEFKMEWKKGNVRKQAQQVVAPDS</sequence>
<feature type="domain" description="N-acetyltransferase" evidence="3">
    <location>
        <begin position="1"/>
        <end position="142"/>
    </location>
</feature>
<evidence type="ECO:0000256" key="2">
    <source>
        <dbReference type="ARBA" id="ARBA00023315"/>
    </source>
</evidence>
<dbReference type="InterPro" id="IPR000182">
    <property type="entry name" value="GNAT_dom"/>
</dbReference>
<organism evidence="4 5">
    <name type="scientific">Oceaniferula marina</name>
    <dbReference type="NCBI Taxonomy" id="2748318"/>
    <lineage>
        <taxon>Bacteria</taxon>
        <taxon>Pseudomonadati</taxon>
        <taxon>Verrucomicrobiota</taxon>
        <taxon>Verrucomicrobiia</taxon>
        <taxon>Verrucomicrobiales</taxon>
        <taxon>Verrucomicrobiaceae</taxon>
        <taxon>Oceaniferula</taxon>
    </lineage>
</organism>
<keyword evidence="5" id="KW-1185">Reference proteome</keyword>
<dbReference type="EMBL" id="JACBAZ010000048">
    <property type="protein sequence ID" value="NWK57814.1"/>
    <property type="molecule type" value="Genomic_DNA"/>
</dbReference>
<reference evidence="4 5" key="1">
    <citation type="submission" date="2020-07" db="EMBL/GenBank/DDBJ databases">
        <title>Roseicoccus Jingziensis gen. nov., sp. nov., isolated from coastal seawater.</title>
        <authorList>
            <person name="Feng X."/>
        </authorList>
    </citation>
    <scope>NUCLEOTIDE SEQUENCE [LARGE SCALE GENOMIC DNA]</scope>
    <source>
        <strain evidence="4 5">N1E253</strain>
    </source>
</reference>
<dbReference type="PROSITE" id="PS51186">
    <property type="entry name" value="GNAT"/>
    <property type="match status" value="1"/>
</dbReference>
<keyword evidence="1 4" id="KW-0808">Transferase</keyword>
<evidence type="ECO:0000313" key="4">
    <source>
        <dbReference type="EMBL" id="NWK57814.1"/>
    </source>
</evidence>
<dbReference type="PANTHER" id="PTHR43800">
    <property type="entry name" value="PEPTIDYL-LYSINE N-ACETYLTRANSFERASE YJAB"/>
    <property type="match status" value="1"/>
</dbReference>
<dbReference type="GO" id="GO:0016747">
    <property type="term" value="F:acyltransferase activity, transferring groups other than amino-acyl groups"/>
    <property type="evidence" value="ECO:0007669"/>
    <property type="project" value="InterPro"/>
</dbReference>
<dbReference type="Pfam" id="PF13673">
    <property type="entry name" value="Acetyltransf_10"/>
    <property type="match status" value="1"/>
</dbReference>
<evidence type="ECO:0000256" key="1">
    <source>
        <dbReference type="ARBA" id="ARBA00022679"/>
    </source>
</evidence>
<dbReference type="RefSeq" id="WP_178935332.1">
    <property type="nucleotide sequence ID" value="NZ_JACBAZ010000048.1"/>
</dbReference>
<evidence type="ECO:0000259" key="3">
    <source>
        <dbReference type="PROSITE" id="PS51186"/>
    </source>
</evidence>
<keyword evidence="2" id="KW-0012">Acyltransferase</keyword>